<dbReference type="AlphaFoldDB" id="A0AAN6T8H0"/>
<keyword evidence="1" id="KW-0472">Membrane</keyword>
<comment type="caution">
    <text evidence="2">The sequence shown here is derived from an EMBL/GenBank/DDBJ whole genome shotgun (WGS) entry which is preliminary data.</text>
</comment>
<dbReference type="EMBL" id="MU853369">
    <property type="protein sequence ID" value="KAK4107757.1"/>
    <property type="molecule type" value="Genomic_DNA"/>
</dbReference>
<evidence type="ECO:0000313" key="3">
    <source>
        <dbReference type="Proteomes" id="UP001302812"/>
    </source>
</evidence>
<accession>A0AAN6T8H0</accession>
<gene>
    <name evidence="2" type="ORF">N656DRAFT_463990</name>
</gene>
<keyword evidence="3" id="KW-1185">Reference proteome</keyword>
<evidence type="ECO:0000313" key="2">
    <source>
        <dbReference type="EMBL" id="KAK4107757.1"/>
    </source>
</evidence>
<proteinExistence type="predicted"/>
<organism evidence="2 3">
    <name type="scientific">Canariomyces notabilis</name>
    <dbReference type="NCBI Taxonomy" id="2074819"/>
    <lineage>
        <taxon>Eukaryota</taxon>
        <taxon>Fungi</taxon>
        <taxon>Dikarya</taxon>
        <taxon>Ascomycota</taxon>
        <taxon>Pezizomycotina</taxon>
        <taxon>Sordariomycetes</taxon>
        <taxon>Sordariomycetidae</taxon>
        <taxon>Sordariales</taxon>
        <taxon>Chaetomiaceae</taxon>
        <taxon>Canariomyces</taxon>
    </lineage>
</organism>
<sequence>MLNQQTDGRSLDCHTSYNRASRCVSLSNRYESIRPRWTQAKHSSIGLSVLCYCILTHLLTTYWISAYYLATYSK</sequence>
<reference evidence="2" key="2">
    <citation type="submission" date="2023-05" db="EMBL/GenBank/DDBJ databases">
        <authorList>
            <consortium name="Lawrence Berkeley National Laboratory"/>
            <person name="Steindorff A."/>
            <person name="Hensen N."/>
            <person name="Bonometti L."/>
            <person name="Westerberg I."/>
            <person name="Brannstrom I.O."/>
            <person name="Guillou S."/>
            <person name="Cros-Aarteil S."/>
            <person name="Calhoun S."/>
            <person name="Haridas S."/>
            <person name="Kuo A."/>
            <person name="Mondo S."/>
            <person name="Pangilinan J."/>
            <person name="Riley R."/>
            <person name="Labutti K."/>
            <person name="Andreopoulos B."/>
            <person name="Lipzen A."/>
            <person name="Chen C."/>
            <person name="Yanf M."/>
            <person name="Daum C."/>
            <person name="Ng V."/>
            <person name="Clum A."/>
            <person name="Ohm R."/>
            <person name="Martin F."/>
            <person name="Silar P."/>
            <person name="Natvig D."/>
            <person name="Lalanne C."/>
            <person name="Gautier V."/>
            <person name="Ament-Velasquez S.L."/>
            <person name="Kruys A."/>
            <person name="Hutchinson M.I."/>
            <person name="Powell A.J."/>
            <person name="Barry K."/>
            <person name="Miller A.N."/>
            <person name="Grigoriev I.V."/>
            <person name="Debuchy R."/>
            <person name="Gladieux P."/>
            <person name="Thoren M.H."/>
            <person name="Johannesson H."/>
        </authorList>
    </citation>
    <scope>NUCLEOTIDE SEQUENCE</scope>
    <source>
        <strain evidence="2">CBS 508.74</strain>
    </source>
</reference>
<dbReference type="RefSeq" id="XP_064665327.1">
    <property type="nucleotide sequence ID" value="XM_064809736.1"/>
</dbReference>
<evidence type="ECO:0000256" key="1">
    <source>
        <dbReference type="SAM" id="Phobius"/>
    </source>
</evidence>
<reference evidence="2" key="1">
    <citation type="journal article" date="2023" name="Mol. Phylogenet. Evol.">
        <title>Genome-scale phylogeny and comparative genomics of the fungal order Sordariales.</title>
        <authorList>
            <person name="Hensen N."/>
            <person name="Bonometti L."/>
            <person name="Westerberg I."/>
            <person name="Brannstrom I.O."/>
            <person name="Guillou S."/>
            <person name="Cros-Aarteil S."/>
            <person name="Calhoun S."/>
            <person name="Haridas S."/>
            <person name="Kuo A."/>
            <person name="Mondo S."/>
            <person name="Pangilinan J."/>
            <person name="Riley R."/>
            <person name="LaButti K."/>
            <person name="Andreopoulos B."/>
            <person name="Lipzen A."/>
            <person name="Chen C."/>
            <person name="Yan M."/>
            <person name="Daum C."/>
            <person name="Ng V."/>
            <person name="Clum A."/>
            <person name="Steindorff A."/>
            <person name="Ohm R.A."/>
            <person name="Martin F."/>
            <person name="Silar P."/>
            <person name="Natvig D.O."/>
            <person name="Lalanne C."/>
            <person name="Gautier V."/>
            <person name="Ament-Velasquez S.L."/>
            <person name="Kruys A."/>
            <person name="Hutchinson M.I."/>
            <person name="Powell A.J."/>
            <person name="Barry K."/>
            <person name="Miller A.N."/>
            <person name="Grigoriev I.V."/>
            <person name="Debuchy R."/>
            <person name="Gladieux P."/>
            <person name="Hiltunen Thoren M."/>
            <person name="Johannesson H."/>
        </authorList>
    </citation>
    <scope>NUCLEOTIDE SEQUENCE</scope>
    <source>
        <strain evidence="2">CBS 508.74</strain>
    </source>
</reference>
<dbReference type="GeneID" id="89933860"/>
<name>A0AAN6T8H0_9PEZI</name>
<keyword evidence="1" id="KW-0812">Transmembrane</keyword>
<protein>
    <submittedName>
        <fullName evidence="2">Uncharacterized protein</fullName>
    </submittedName>
</protein>
<dbReference type="Proteomes" id="UP001302812">
    <property type="component" value="Unassembled WGS sequence"/>
</dbReference>
<feature type="transmembrane region" description="Helical" evidence="1">
    <location>
        <begin position="45"/>
        <end position="70"/>
    </location>
</feature>
<keyword evidence="1" id="KW-1133">Transmembrane helix</keyword>